<evidence type="ECO:0000313" key="2">
    <source>
        <dbReference type="EMBL" id="JAH01358.1"/>
    </source>
</evidence>
<sequence length="46" mass="5001">MNGAMDHGNSNGSDSSLGRSPLPAMHHINVKEEPLDPEDMKVHFLS</sequence>
<proteinExistence type="predicted"/>
<dbReference type="AlphaFoldDB" id="A0A0E9PC10"/>
<dbReference type="EMBL" id="GBXM01107219">
    <property type="protein sequence ID" value="JAH01358.1"/>
    <property type="molecule type" value="Transcribed_RNA"/>
</dbReference>
<feature type="region of interest" description="Disordered" evidence="1">
    <location>
        <begin position="1"/>
        <end position="26"/>
    </location>
</feature>
<name>A0A0E9PC10_ANGAN</name>
<accession>A0A0E9PC10</accession>
<evidence type="ECO:0000256" key="1">
    <source>
        <dbReference type="SAM" id="MobiDB-lite"/>
    </source>
</evidence>
<organism evidence="2">
    <name type="scientific">Anguilla anguilla</name>
    <name type="common">European freshwater eel</name>
    <name type="synonym">Muraena anguilla</name>
    <dbReference type="NCBI Taxonomy" id="7936"/>
    <lineage>
        <taxon>Eukaryota</taxon>
        <taxon>Metazoa</taxon>
        <taxon>Chordata</taxon>
        <taxon>Craniata</taxon>
        <taxon>Vertebrata</taxon>
        <taxon>Euteleostomi</taxon>
        <taxon>Actinopterygii</taxon>
        <taxon>Neopterygii</taxon>
        <taxon>Teleostei</taxon>
        <taxon>Anguilliformes</taxon>
        <taxon>Anguillidae</taxon>
        <taxon>Anguilla</taxon>
    </lineage>
</organism>
<reference evidence="2" key="2">
    <citation type="journal article" date="2015" name="Fish Shellfish Immunol.">
        <title>Early steps in the European eel (Anguilla anguilla)-Vibrio vulnificus interaction in the gills: Role of the RtxA13 toxin.</title>
        <authorList>
            <person name="Callol A."/>
            <person name="Pajuelo D."/>
            <person name="Ebbesson L."/>
            <person name="Teles M."/>
            <person name="MacKenzie S."/>
            <person name="Amaro C."/>
        </authorList>
    </citation>
    <scope>NUCLEOTIDE SEQUENCE</scope>
</reference>
<feature type="compositionally biased region" description="Polar residues" evidence="1">
    <location>
        <begin position="8"/>
        <end position="18"/>
    </location>
</feature>
<protein>
    <submittedName>
        <fullName evidence="2">Uncharacterized protein</fullName>
    </submittedName>
</protein>
<reference evidence="2" key="1">
    <citation type="submission" date="2014-11" db="EMBL/GenBank/DDBJ databases">
        <authorList>
            <person name="Amaro Gonzalez C."/>
        </authorList>
    </citation>
    <scope>NUCLEOTIDE SEQUENCE</scope>
</reference>